<dbReference type="AlphaFoldDB" id="A0A511JAN8"/>
<accession>A0A511JAN8</accession>
<dbReference type="InterPro" id="IPR025295">
    <property type="entry name" value="eCIS_core_dom"/>
</dbReference>
<feature type="domain" description="eCIS core" evidence="2">
    <location>
        <begin position="135"/>
        <end position="209"/>
    </location>
</feature>
<dbReference type="EMBL" id="BJWG01000006">
    <property type="protein sequence ID" value="GEL95061.1"/>
    <property type="molecule type" value="Genomic_DNA"/>
</dbReference>
<feature type="region of interest" description="Disordered" evidence="1">
    <location>
        <begin position="536"/>
        <end position="565"/>
    </location>
</feature>
<feature type="compositionally biased region" description="Basic and acidic residues" evidence="1">
    <location>
        <begin position="595"/>
        <end position="612"/>
    </location>
</feature>
<organism evidence="3 4">
    <name type="scientific">Cellulomonas composti</name>
    <dbReference type="NCBI Taxonomy" id="266130"/>
    <lineage>
        <taxon>Bacteria</taxon>
        <taxon>Bacillati</taxon>
        <taxon>Actinomycetota</taxon>
        <taxon>Actinomycetes</taxon>
        <taxon>Micrococcales</taxon>
        <taxon>Cellulomonadaceae</taxon>
        <taxon>Cellulomonas</taxon>
    </lineage>
</organism>
<feature type="region of interest" description="Disordered" evidence="1">
    <location>
        <begin position="281"/>
        <end position="300"/>
    </location>
</feature>
<evidence type="ECO:0000313" key="4">
    <source>
        <dbReference type="Proteomes" id="UP000321720"/>
    </source>
</evidence>
<feature type="compositionally biased region" description="Basic and acidic residues" evidence="1">
    <location>
        <begin position="1054"/>
        <end position="1065"/>
    </location>
</feature>
<feature type="region of interest" description="Disordered" evidence="1">
    <location>
        <begin position="222"/>
        <end position="271"/>
    </location>
</feature>
<dbReference type="Proteomes" id="UP000321720">
    <property type="component" value="Unassembled WGS sequence"/>
</dbReference>
<feature type="compositionally biased region" description="Low complexity" evidence="1">
    <location>
        <begin position="20"/>
        <end position="44"/>
    </location>
</feature>
<protein>
    <recommendedName>
        <fullName evidence="2">eCIS core domain-containing protein</fullName>
    </recommendedName>
</protein>
<feature type="region of interest" description="Disordered" evidence="1">
    <location>
        <begin position="1"/>
        <end position="57"/>
    </location>
</feature>
<sequence>MSVRPDGIPGDLMSPHHARVPVAAAPAGAEQATSPAPAPVETAPAPAPLSGLTVGRADDPAEHAADAMADAALSRLRASEPGGEADSHRHDPGCGHLRRSPGPAASGATIGLAGGSLDDGASASIESARGGGAALPTQVRRRMETAFGTGLGHVRVHDGPQAAALSSSMSAQAFTTGSDIFFGAGIYTPDSPDGDRVLAHEIAHVVTEGSPGVRRFLGFGKKKTPAEKAAKEAKKAKEAEDARKVKESHKTQAREESNLKESRKQGVAGREEMARDLALEDENLPAGDPNAPTGTFTKNTQGSGAAMVSLYQLMDQAKAREEEVFAELCKKGVGTSDAKRAEMAYHQVFFDEFPALTSVRPPRETEAERLVAQVRQVRSGAEAGERATAEDKATVKDRMLPKAVEVVYDRMATKAAELLKADPELGEVLAQDAARKAVLPSVEAKTQGLMPKADGPLDQAGWEAAGDRLAARTRQAARDQAAVEANLMLLDPSQRGGATPSTPGEKSGLESAQETMGDVQKYTGWASKGVNTVVGGGLKQGGKDKDKALKDQAQAQGKLTGDADPTGVLPKQVDVLGLNDTVVSGKKAHIQLGRNQRDWNDKKEAPKSDETKAATGIASVTSVIKSLMGAVDNAMAMAGSIKSSWETKDPYEGLKAAKAGSSALSGLVDAAKSTANLAKTIDSGVSDGVKSVIPGLDIATSALAMVRGVTDVATTGMRQRETDLSMFDARVNTTDKVNVMVYPLMKVSQVYTKQLEQNCWTLGTAVMNFSLSVAQVASAGGFGIPAAMKAATATLDKLHDLGHYIADKVLASMAKKAEKESSVQHLEGAAENELKKHPKMAVDGIVVKAAQGDPTALAFLANYRIDGKPITKDYVSRIKPRPVTKFDPSSPGGSGDDSDDKLLVRIRETVFASLGTDEDPQSVYDDLKSQIGKVSGPAGGLMDSWNEAGEVRDKRNNLAKDGKLGENTKSDRGFFWRLRMTLSSEKRQKLKNRTEAYEGVEALPSGVAGIVGSKELKLSATGPELTQWFSEVTEAELEQEISRKPRRNSPEVIDMLREGLREKKDAKKKSKSGKP</sequence>
<feature type="compositionally biased region" description="Basic residues" evidence="1">
    <location>
        <begin position="1066"/>
        <end position="1075"/>
    </location>
</feature>
<proteinExistence type="predicted"/>
<evidence type="ECO:0000256" key="1">
    <source>
        <dbReference type="SAM" id="MobiDB-lite"/>
    </source>
</evidence>
<comment type="caution">
    <text evidence="3">The sequence shown here is derived from an EMBL/GenBank/DDBJ whole genome shotgun (WGS) entry which is preliminary data.</text>
</comment>
<evidence type="ECO:0000313" key="3">
    <source>
        <dbReference type="EMBL" id="GEL95061.1"/>
    </source>
</evidence>
<gene>
    <name evidence="3" type="ORF">CCO02nite_17190</name>
</gene>
<feature type="compositionally biased region" description="Basic and acidic residues" evidence="1">
    <location>
        <begin position="541"/>
        <end position="550"/>
    </location>
</feature>
<feature type="region of interest" description="Disordered" evidence="1">
    <location>
        <begin position="594"/>
        <end position="613"/>
    </location>
</feature>
<keyword evidence="4" id="KW-1185">Reference proteome</keyword>
<feature type="compositionally biased region" description="Basic and acidic residues" evidence="1">
    <location>
        <begin position="224"/>
        <end position="271"/>
    </location>
</feature>
<feature type="region of interest" description="Disordered" evidence="1">
    <location>
        <begin position="78"/>
        <end position="113"/>
    </location>
</feature>
<feature type="region of interest" description="Disordered" evidence="1">
    <location>
        <begin position="1038"/>
        <end position="1075"/>
    </location>
</feature>
<reference evidence="3 4" key="1">
    <citation type="submission" date="2019-07" db="EMBL/GenBank/DDBJ databases">
        <title>Whole genome shotgun sequence of Cellulomonas composti NBRC 100758.</title>
        <authorList>
            <person name="Hosoyama A."/>
            <person name="Uohara A."/>
            <person name="Ohji S."/>
            <person name="Ichikawa N."/>
        </authorList>
    </citation>
    <scope>NUCLEOTIDE SEQUENCE [LARGE SCALE GENOMIC DNA]</scope>
    <source>
        <strain evidence="3 4">NBRC 100758</strain>
    </source>
</reference>
<dbReference type="Pfam" id="PF13699">
    <property type="entry name" value="eCIS_core"/>
    <property type="match status" value="1"/>
</dbReference>
<evidence type="ECO:0000259" key="2">
    <source>
        <dbReference type="Pfam" id="PF13699"/>
    </source>
</evidence>
<name>A0A511JAN8_9CELL</name>
<feature type="region of interest" description="Disordered" evidence="1">
    <location>
        <begin position="881"/>
        <end position="900"/>
    </location>
</feature>